<feature type="region of interest" description="Disordered" evidence="2">
    <location>
        <begin position="184"/>
        <end position="287"/>
    </location>
</feature>
<feature type="compositionally biased region" description="Low complexity" evidence="2">
    <location>
        <begin position="62"/>
        <end position="74"/>
    </location>
</feature>
<keyword evidence="1" id="KW-0175">Coiled coil</keyword>
<protein>
    <submittedName>
        <fullName evidence="3">Uncharacterized protein</fullName>
    </submittedName>
</protein>
<gene>
    <name evidence="3" type="ORF">FB45DRAFT_1098565</name>
</gene>
<feature type="region of interest" description="Disordered" evidence="2">
    <location>
        <begin position="628"/>
        <end position="663"/>
    </location>
</feature>
<feature type="compositionally biased region" description="Low complexity" evidence="2">
    <location>
        <begin position="385"/>
        <end position="407"/>
    </location>
</feature>
<evidence type="ECO:0000256" key="1">
    <source>
        <dbReference type="SAM" id="Coils"/>
    </source>
</evidence>
<dbReference type="AlphaFoldDB" id="A0AAD7FW54"/>
<evidence type="ECO:0000313" key="3">
    <source>
        <dbReference type="EMBL" id="KAJ7646624.1"/>
    </source>
</evidence>
<feature type="compositionally biased region" description="Polar residues" evidence="2">
    <location>
        <begin position="204"/>
        <end position="213"/>
    </location>
</feature>
<dbReference type="EMBL" id="JARKIF010000002">
    <property type="protein sequence ID" value="KAJ7646624.1"/>
    <property type="molecule type" value="Genomic_DNA"/>
</dbReference>
<feature type="region of interest" description="Disordered" evidence="2">
    <location>
        <begin position="303"/>
        <end position="408"/>
    </location>
</feature>
<feature type="compositionally biased region" description="Basic and acidic residues" evidence="2">
    <location>
        <begin position="228"/>
        <end position="247"/>
    </location>
</feature>
<reference evidence="3" key="1">
    <citation type="submission" date="2023-03" db="EMBL/GenBank/DDBJ databases">
        <title>Massive genome expansion in bonnet fungi (Mycena s.s.) driven by repeated elements and novel gene families across ecological guilds.</title>
        <authorList>
            <consortium name="Lawrence Berkeley National Laboratory"/>
            <person name="Harder C.B."/>
            <person name="Miyauchi S."/>
            <person name="Viragh M."/>
            <person name="Kuo A."/>
            <person name="Thoen E."/>
            <person name="Andreopoulos B."/>
            <person name="Lu D."/>
            <person name="Skrede I."/>
            <person name="Drula E."/>
            <person name="Henrissat B."/>
            <person name="Morin E."/>
            <person name="Kohler A."/>
            <person name="Barry K."/>
            <person name="LaButti K."/>
            <person name="Morin E."/>
            <person name="Salamov A."/>
            <person name="Lipzen A."/>
            <person name="Mereny Z."/>
            <person name="Hegedus B."/>
            <person name="Baldrian P."/>
            <person name="Stursova M."/>
            <person name="Weitz H."/>
            <person name="Taylor A."/>
            <person name="Grigoriev I.V."/>
            <person name="Nagy L.G."/>
            <person name="Martin F."/>
            <person name="Kauserud H."/>
        </authorList>
    </citation>
    <scope>NUCLEOTIDE SEQUENCE</scope>
    <source>
        <strain evidence="3">9284</strain>
    </source>
</reference>
<evidence type="ECO:0000313" key="4">
    <source>
        <dbReference type="Proteomes" id="UP001221142"/>
    </source>
</evidence>
<feature type="compositionally biased region" description="Low complexity" evidence="2">
    <location>
        <begin position="1"/>
        <end position="15"/>
    </location>
</feature>
<accession>A0AAD7FW54</accession>
<feature type="coiled-coil region" evidence="1">
    <location>
        <begin position="111"/>
        <end position="138"/>
    </location>
</feature>
<feature type="region of interest" description="Disordered" evidence="2">
    <location>
        <begin position="1"/>
        <end position="105"/>
    </location>
</feature>
<keyword evidence="4" id="KW-1185">Reference proteome</keyword>
<name>A0AAD7FW54_9AGAR</name>
<comment type="caution">
    <text evidence="3">The sequence shown here is derived from an EMBL/GenBank/DDBJ whole genome shotgun (WGS) entry which is preliminary data.</text>
</comment>
<feature type="compositionally biased region" description="Basic and acidic residues" evidence="2">
    <location>
        <begin position="349"/>
        <end position="363"/>
    </location>
</feature>
<dbReference type="Proteomes" id="UP001221142">
    <property type="component" value="Unassembled WGS sequence"/>
</dbReference>
<feature type="compositionally biased region" description="Basic and acidic residues" evidence="2">
    <location>
        <begin position="184"/>
        <end position="196"/>
    </location>
</feature>
<sequence length="663" mass="71173">MSSPLSSPAPTTLPAIQVPSKRRRSSAAANDTPAPAPAPKKKRAPAPKKPTAPRRAPSSRGTRAPAAPVPRTVAEMAAERAKPLESVQQLHPGAPDMSAPRRTPAEVAANTAAVLKRIRELEQQRESAIAEFAQLQAAQDATSLEEEQSVVLTVDDHLASTMDVDHDQVPSDDDMPFFPVTDEMFQRIENDEHYASDEEYAPTRSRSSQTKSVSKAKDPKPKKPKNLKKGELRVAVEDKIQQVKEDAAAASKHAGVVPGFKQRRSTVNTSPSPPISPVGGLNDQDAVSTRPVTFGSQVLRENDAVSISSDEDETPVAAPRRPKRDASVTLLKRDLSATLPKHGPSHTLTKRDPLPKLDLEKLTKSKAKTKSTFTLHIPSQPPATPSTSATTTPGAASTPAGATTTASNALPPFLAPRWVSDVLPVFHRGLGASENPWEFGGNNATSIAFVQKTINDMFPENTYTVQWGDAIMSRLYARSNERRSGYGQAGVNVFVQYLADNADTLKTPEDIANFTPTPRKYLTITDPRHPKYQRPKGLFESEFVIGVLAPMLKVGLDPAGCAPVGAVALAAAAVERGLMRYRTGVPSSVDKFSKSTSGTAVAGYIVSAKQLSEQAWERIIEACNVPTAAQSVSEDKDDNDPITTLDGNRENLYEPSSPPASPA</sequence>
<organism evidence="3 4">
    <name type="scientific">Roridomyces roridus</name>
    <dbReference type="NCBI Taxonomy" id="1738132"/>
    <lineage>
        <taxon>Eukaryota</taxon>
        <taxon>Fungi</taxon>
        <taxon>Dikarya</taxon>
        <taxon>Basidiomycota</taxon>
        <taxon>Agaricomycotina</taxon>
        <taxon>Agaricomycetes</taxon>
        <taxon>Agaricomycetidae</taxon>
        <taxon>Agaricales</taxon>
        <taxon>Marasmiineae</taxon>
        <taxon>Mycenaceae</taxon>
        <taxon>Roridomyces</taxon>
    </lineage>
</organism>
<evidence type="ECO:0000256" key="2">
    <source>
        <dbReference type="SAM" id="MobiDB-lite"/>
    </source>
</evidence>
<proteinExistence type="predicted"/>